<name>A0A915EPY6_9BILA</name>
<protein>
    <submittedName>
        <fullName evidence="2">Uncharacterized protein</fullName>
    </submittedName>
</protein>
<evidence type="ECO:0000313" key="1">
    <source>
        <dbReference type="Proteomes" id="UP000887574"/>
    </source>
</evidence>
<dbReference type="Proteomes" id="UP000887574">
    <property type="component" value="Unplaced"/>
</dbReference>
<keyword evidence="1" id="KW-1185">Reference proteome</keyword>
<sequence>MEAKRNKLLSCLEERWRDSADDLRCFSVLATNMKNGRMASWVGGHYSWTLDDGGIALLAQAMSIPRRRVSQKQVKYFLQNGVKNFDWLKESDQVHTFHPMHVVKPYAVAFFKGYTGLNASVMTHIADCLEICTGSCTSSPLLWVAQDCCHWLSADEFDLSFKIGQNFDRHVPLLLNPQVNRVSTLQLLDQLSRTAGSRIVSRGEMSRAPPAAIFQSKKKLVFFSSFSSTGQSLATIILDQSSVNSQEEFDRLNNLQLSFITQCKNLKLLFDLMHDKAGGEDKRFRETTVMIKLLQRLKHFLP</sequence>
<organism evidence="1 2">
    <name type="scientific">Ditylenchus dipsaci</name>
    <dbReference type="NCBI Taxonomy" id="166011"/>
    <lineage>
        <taxon>Eukaryota</taxon>
        <taxon>Metazoa</taxon>
        <taxon>Ecdysozoa</taxon>
        <taxon>Nematoda</taxon>
        <taxon>Chromadorea</taxon>
        <taxon>Rhabditida</taxon>
        <taxon>Tylenchina</taxon>
        <taxon>Tylenchomorpha</taxon>
        <taxon>Sphaerularioidea</taxon>
        <taxon>Anguinidae</taxon>
        <taxon>Anguininae</taxon>
        <taxon>Ditylenchus</taxon>
    </lineage>
</organism>
<accession>A0A915EPY6</accession>
<evidence type="ECO:0000313" key="2">
    <source>
        <dbReference type="WBParaSite" id="jg8243"/>
    </source>
</evidence>
<dbReference type="AlphaFoldDB" id="A0A915EPY6"/>
<dbReference type="WBParaSite" id="jg8243">
    <property type="protein sequence ID" value="jg8243"/>
    <property type="gene ID" value="jg8243"/>
</dbReference>
<proteinExistence type="predicted"/>
<reference evidence="2" key="1">
    <citation type="submission" date="2022-11" db="UniProtKB">
        <authorList>
            <consortium name="WormBaseParasite"/>
        </authorList>
    </citation>
    <scope>IDENTIFICATION</scope>
</reference>